<accession>U9TI40</accession>
<evidence type="ECO:0000313" key="1">
    <source>
        <dbReference type="EMBL" id="ESA02996.1"/>
    </source>
</evidence>
<protein>
    <submittedName>
        <fullName evidence="1">Uncharacterized protein</fullName>
    </submittedName>
</protein>
<dbReference type="AlphaFoldDB" id="U9TI40"/>
<gene>
    <name evidence="1" type="ORF">GLOINDRAFT_5968</name>
</gene>
<name>U9TI40_RHIID</name>
<organism evidence="1">
    <name type="scientific">Rhizophagus irregularis (strain DAOM 181602 / DAOM 197198 / MUCL 43194)</name>
    <name type="common">Arbuscular mycorrhizal fungus</name>
    <name type="synonym">Glomus intraradices</name>
    <dbReference type="NCBI Taxonomy" id="747089"/>
    <lineage>
        <taxon>Eukaryota</taxon>
        <taxon>Fungi</taxon>
        <taxon>Fungi incertae sedis</taxon>
        <taxon>Mucoromycota</taxon>
        <taxon>Glomeromycotina</taxon>
        <taxon>Glomeromycetes</taxon>
        <taxon>Glomerales</taxon>
        <taxon>Glomeraceae</taxon>
        <taxon>Rhizophagus</taxon>
    </lineage>
</organism>
<dbReference type="EMBL" id="KI295311">
    <property type="protein sequence ID" value="ESA02996.1"/>
    <property type="molecule type" value="Genomic_DNA"/>
</dbReference>
<sequence>MQQIGKILGYSSNINLLANCIALTPSGTTEEKCYRPISLRIFFISFAIKRPLFNT</sequence>
<proteinExistence type="predicted"/>
<dbReference type="HOGENOM" id="CLU_3033566_0_0_1"/>
<reference evidence="1" key="1">
    <citation type="submission" date="2013-07" db="EMBL/GenBank/DDBJ databases">
        <title>The genome of an arbuscular mycorrhizal fungus provides insights into the evolution of the oldest plant symbiosis.</title>
        <authorList>
            <consortium name="DOE Joint Genome Institute"/>
            <person name="Tisserant E."/>
            <person name="Malbreil M."/>
            <person name="Kuo A."/>
            <person name="Kohler A."/>
            <person name="Symeonidi A."/>
            <person name="Balestrini R."/>
            <person name="Charron P."/>
            <person name="Duensing N."/>
            <person name="Frei-dit-Frey N."/>
            <person name="Gianinazzi-Pearson V."/>
            <person name="Gilbert B."/>
            <person name="Handa Y."/>
            <person name="Hijri M."/>
            <person name="Kaul R."/>
            <person name="Kawaguchi M."/>
            <person name="Krajinski F."/>
            <person name="Lammers P."/>
            <person name="Lapierre D."/>
            <person name="Masclaux F.G."/>
            <person name="Murat C."/>
            <person name="Morin E."/>
            <person name="Ndikumana S."/>
            <person name="Pagni M."/>
            <person name="Petitpierre D."/>
            <person name="Requena N."/>
            <person name="Rosikiewicz P."/>
            <person name="Riley R."/>
            <person name="Saito K."/>
            <person name="San Clemente H."/>
            <person name="Shapiro H."/>
            <person name="van Tuinen D."/>
            <person name="Becard G."/>
            <person name="Bonfante P."/>
            <person name="Paszkowski U."/>
            <person name="Shachar-Hill Y."/>
            <person name="Young J.P."/>
            <person name="Sanders I.R."/>
            <person name="Henrissat B."/>
            <person name="Rensing S.A."/>
            <person name="Grigoriev I.V."/>
            <person name="Corradi N."/>
            <person name="Roux C."/>
            <person name="Martin F."/>
        </authorList>
    </citation>
    <scope>NUCLEOTIDE SEQUENCE</scope>
    <source>
        <strain evidence="1">DAOM 197198</strain>
    </source>
</reference>